<name>Q2AA43_ASPOF</name>
<feature type="region of interest" description="Disordered" evidence="7">
    <location>
        <begin position="813"/>
        <end position="870"/>
    </location>
</feature>
<dbReference type="AlphaFoldDB" id="Q2AA43"/>
<dbReference type="Gene3D" id="3.30.420.10">
    <property type="entry name" value="Ribonuclease H-like superfamily/Ribonuclease H"/>
    <property type="match status" value="1"/>
</dbReference>
<evidence type="ECO:0000256" key="1">
    <source>
        <dbReference type="ARBA" id="ARBA00022679"/>
    </source>
</evidence>
<keyword evidence="6" id="KW-0695">RNA-directed DNA polymerase</keyword>
<dbReference type="PANTHER" id="PTHR35046:SF18">
    <property type="entry name" value="RNA-DIRECTED DNA POLYMERASE"/>
    <property type="match status" value="1"/>
</dbReference>
<feature type="domain" description="Integrase catalytic" evidence="8">
    <location>
        <begin position="488"/>
        <end position="599"/>
    </location>
</feature>
<dbReference type="GO" id="GO:0004519">
    <property type="term" value="F:endonuclease activity"/>
    <property type="evidence" value="ECO:0007669"/>
    <property type="project" value="UniProtKB-KW"/>
</dbReference>
<dbReference type="Pfam" id="PF17921">
    <property type="entry name" value="Integrase_H2C2"/>
    <property type="match status" value="1"/>
</dbReference>
<keyword evidence="3" id="KW-0540">Nuclease</keyword>
<dbReference type="GO" id="GO:0003964">
    <property type="term" value="F:RNA-directed DNA polymerase activity"/>
    <property type="evidence" value="ECO:0007669"/>
    <property type="project" value="UniProtKB-KW"/>
</dbReference>
<feature type="compositionally biased region" description="Basic and acidic residues" evidence="7">
    <location>
        <begin position="833"/>
        <end position="855"/>
    </location>
</feature>
<dbReference type="InterPro" id="IPR041588">
    <property type="entry name" value="Integrase_H2C2"/>
</dbReference>
<evidence type="ECO:0000313" key="9">
    <source>
        <dbReference type="EMBL" id="ABD63147.1"/>
    </source>
</evidence>
<evidence type="ECO:0000259" key="8">
    <source>
        <dbReference type="PROSITE" id="PS50994"/>
    </source>
</evidence>
<keyword evidence="5" id="KW-0378">Hydrolase</keyword>
<dbReference type="InterPro" id="IPR012337">
    <property type="entry name" value="RNaseH-like_sf"/>
</dbReference>
<dbReference type="InterPro" id="IPR043502">
    <property type="entry name" value="DNA/RNA_pol_sf"/>
</dbReference>
<dbReference type="InterPro" id="IPR036397">
    <property type="entry name" value="RNaseH_sf"/>
</dbReference>
<evidence type="ECO:0000256" key="5">
    <source>
        <dbReference type="ARBA" id="ARBA00022801"/>
    </source>
</evidence>
<accession>Q2AA43</accession>
<evidence type="ECO:0000256" key="4">
    <source>
        <dbReference type="ARBA" id="ARBA00022759"/>
    </source>
</evidence>
<dbReference type="InterPro" id="IPR056924">
    <property type="entry name" value="SH3_Tf2-1"/>
</dbReference>
<gene>
    <name evidence="9" type="ORF">19.t00019</name>
</gene>
<dbReference type="Gene3D" id="1.10.340.70">
    <property type="match status" value="1"/>
</dbReference>
<dbReference type="InterPro" id="IPR001584">
    <property type="entry name" value="Integrase_cat-core"/>
</dbReference>
<dbReference type="GO" id="GO:0016787">
    <property type="term" value="F:hydrolase activity"/>
    <property type="evidence" value="ECO:0007669"/>
    <property type="project" value="UniProtKB-KW"/>
</dbReference>
<dbReference type="GO" id="GO:0003676">
    <property type="term" value="F:nucleic acid binding"/>
    <property type="evidence" value="ECO:0007669"/>
    <property type="project" value="InterPro"/>
</dbReference>
<protein>
    <submittedName>
        <fullName evidence="9">Integrase core domain containing protein</fullName>
    </submittedName>
</protein>
<reference evidence="9" key="1">
    <citation type="submission" date="2006-03" db="EMBL/GenBank/DDBJ databases">
        <title>Comparative Sequence and Genetic Analyses of Asparagus BACs Reveal No Microsynteny with Onion or Rice.</title>
        <authorList>
            <person name="Jernej J."/>
            <person name="Telgmann A."/>
            <person name="Jung C."/>
            <person name="Cheung F."/>
            <person name="Havey M.J."/>
            <person name="Town C.D."/>
        </authorList>
    </citation>
    <scope>NUCLEOTIDE SEQUENCE</scope>
</reference>
<dbReference type="InterPro" id="IPR041373">
    <property type="entry name" value="RT_RNaseH"/>
</dbReference>
<keyword evidence="4" id="KW-0255">Endonuclease</keyword>
<dbReference type="EMBL" id="AC183435">
    <property type="protein sequence ID" value="ABD63147.1"/>
    <property type="molecule type" value="Genomic_DNA"/>
</dbReference>
<dbReference type="Pfam" id="PF17917">
    <property type="entry name" value="RT_RNaseH"/>
    <property type="match status" value="1"/>
</dbReference>
<keyword evidence="1" id="KW-0808">Transferase</keyword>
<dbReference type="GO" id="GO:0015074">
    <property type="term" value="P:DNA integration"/>
    <property type="evidence" value="ECO:0007669"/>
    <property type="project" value="InterPro"/>
</dbReference>
<dbReference type="PANTHER" id="PTHR35046">
    <property type="entry name" value="ZINC KNUCKLE (CCHC-TYPE) FAMILY PROTEIN"/>
    <property type="match status" value="1"/>
</dbReference>
<evidence type="ECO:0000256" key="2">
    <source>
        <dbReference type="ARBA" id="ARBA00022695"/>
    </source>
</evidence>
<proteinExistence type="predicted"/>
<organism evidence="9">
    <name type="scientific">Asparagus officinalis</name>
    <name type="common">Garden asparagus</name>
    <dbReference type="NCBI Taxonomy" id="4686"/>
    <lineage>
        <taxon>Eukaryota</taxon>
        <taxon>Viridiplantae</taxon>
        <taxon>Streptophyta</taxon>
        <taxon>Embryophyta</taxon>
        <taxon>Tracheophyta</taxon>
        <taxon>Spermatophyta</taxon>
        <taxon>Magnoliopsida</taxon>
        <taxon>Liliopsida</taxon>
        <taxon>Asparagales</taxon>
        <taxon>Asparagaceae</taxon>
        <taxon>Asparagoideae</taxon>
        <taxon>Asparagus</taxon>
    </lineage>
</organism>
<evidence type="ECO:0000256" key="3">
    <source>
        <dbReference type="ARBA" id="ARBA00022722"/>
    </source>
</evidence>
<dbReference type="SUPFAM" id="SSF53098">
    <property type="entry name" value="Ribonuclease H-like"/>
    <property type="match status" value="1"/>
</dbReference>
<evidence type="ECO:0000256" key="7">
    <source>
        <dbReference type="SAM" id="MobiDB-lite"/>
    </source>
</evidence>
<sequence length="870" mass="98402">MPASMAASMPASIPTSMPASMPVSMPASIRWANDHEKKIRVLYLSRSRMTIDEAAWLHDEYDIPCVMTIGAPDSLTPVYMHGEDRVHLYLAHLQCGLRLSLHPFVREVFAALGVSPCQFHLYAICTLMAFIDACSEVGVVPSISLLGHVVSVGSAEGDPHYFFHYRGDFCLDADFPELNEEWKMFFIWVFGANNVLSCFGWSEVQENVLEPRALTDLEAGDLEKIWYCLSLQESRALDGEEFPEAGGFIVGKGQRRIDPGKVEVITKWPTPKTVTEDGKLVEYHSKMFLGAIANYLTYDKEFYALYQAIKHCWVYLLGKETNLQQARHMKWMSYLMAFNIIIRYKNGATNKLADMLSRPPVRSLLVATRIQPLVPLEYVQLYASSRDFGSVFEQVKAGRRGEYALGEDGLLYRETSLCIPEDGYRLQLIREAHTSRVQGNFGIQKMLLNLRRLMFWPWMLDDVTKYVGGCKLCCISKPSNGKRGLYLLLPVPSRSWESISMDFLGGLPSKKCGHDYLYIVVDRFSKVVILIPCKKTVTGVGAAQLFFEHVWKHFGLPSLIILDRDSRFLGHFWDSLWSLMDTKLKKSMAFHPQTDGQTEFTFNRAIYGSSGKSPFETCYGFLPLNLFDIVFSGEATADGKEGNERQRAQQFLEKIAHIHASVEAQLKKSQAKYKVKHDQHRVPCNFGKGDMVWLKLGKERLKGEEKKSKPIRYGPFQILDQIDDNAFRLDLPPYLGIYSRGAAERILYFGAEDDHDDAGDEGVVSHWTSRFLKGGPMIRVYLLFGKLAILIRSVRIDDSHGILRIETWKKSSGEATSKTTGKNRKKGAGSSAVDRESATVDRERARSSRGAESEGYRPQYPGRPPWSTAS</sequence>
<keyword evidence="2" id="KW-0548">Nucleotidyltransferase</keyword>
<evidence type="ECO:0000256" key="6">
    <source>
        <dbReference type="ARBA" id="ARBA00022918"/>
    </source>
</evidence>
<dbReference type="PROSITE" id="PS50994">
    <property type="entry name" value="INTEGRASE"/>
    <property type="match status" value="1"/>
</dbReference>
<dbReference type="Pfam" id="PF24626">
    <property type="entry name" value="SH3_Tf2-1"/>
    <property type="match status" value="1"/>
</dbReference>
<dbReference type="SUPFAM" id="SSF56672">
    <property type="entry name" value="DNA/RNA polymerases"/>
    <property type="match status" value="1"/>
</dbReference>